<protein>
    <submittedName>
        <fullName evidence="1">Troponin I</fullName>
    </submittedName>
</protein>
<evidence type="ECO:0000313" key="1">
    <source>
        <dbReference type="EMBL" id="KAG8012783.1"/>
    </source>
</evidence>
<comment type="caution">
    <text evidence="1">The sequence shown here is derived from an EMBL/GenBank/DDBJ whole genome shotgun (WGS) entry which is preliminary data.</text>
</comment>
<name>A0ACB7FFJ7_NIBAL</name>
<reference evidence="1" key="1">
    <citation type="submission" date="2020-04" db="EMBL/GenBank/DDBJ databases">
        <title>A chromosome-scale assembly and high-density genetic map of the yellow drum (Nibea albiflora) genome.</title>
        <authorList>
            <person name="Xu D."/>
            <person name="Zhang W."/>
            <person name="Chen R."/>
            <person name="Tan P."/>
            <person name="Wang L."/>
            <person name="Song H."/>
            <person name="Tian L."/>
            <person name="Zhu Q."/>
            <person name="Wang B."/>
        </authorList>
    </citation>
    <scope>NUCLEOTIDE SEQUENCE</scope>
    <source>
        <strain evidence="1">ZJHYS-2018</strain>
    </source>
</reference>
<proteinExistence type="predicted"/>
<dbReference type="EMBL" id="CM024800">
    <property type="protein sequence ID" value="KAG8012783.1"/>
    <property type="molecule type" value="Genomic_DNA"/>
</dbReference>
<gene>
    <name evidence="1" type="primary">TNNI1</name>
    <name evidence="1" type="ORF">GBF38_020683</name>
</gene>
<sequence length="441" mass="50822">MLVAEAEEKKLEKERVVNSSFPPLKMGGLSVQELQDLCKDLHRKIDVVDEARYDMQIKVAKNESEIQSLNQKIIELKGVKRPNLKRVKKTTDDMLGAYTDTSKLMKADFKVNLKTVKKEDEKTKLLKMAAAMLEKEKEEKKQEREVTLNEKVPALQLSALSVQDLQALCKELHHKIDVVDEERYDIDVKVAKNNKEVHVYLDQYKYTSLRMFFTHGFDCFLQIENLSQKIFELKGKMKRPALKRVKISADAMLGALLGAKVKESVDFKVNLKTVKKVEEQIRLLAVAAEMLQEETERKMQEREAALAERVPPLKLSGLSMQELLDLCKDMHHKIDVVDEERYDISLKVSKNDKEIENLNLKITEIQSKFKKPTLRRVKISAEAMLSVLLGSRHKDSFDFKANLKTVKKEEEKKDEVTDWRKNVEAMSGMEGRKKLFDASGN</sequence>
<evidence type="ECO:0000313" key="2">
    <source>
        <dbReference type="Proteomes" id="UP000805704"/>
    </source>
</evidence>
<dbReference type="Proteomes" id="UP000805704">
    <property type="component" value="Chromosome 12"/>
</dbReference>
<accession>A0ACB7FFJ7</accession>
<keyword evidence="2" id="KW-1185">Reference proteome</keyword>
<organism evidence="1 2">
    <name type="scientific">Nibea albiflora</name>
    <name type="common">Yellow drum</name>
    <name type="synonym">Corvina albiflora</name>
    <dbReference type="NCBI Taxonomy" id="240163"/>
    <lineage>
        <taxon>Eukaryota</taxon>
        <taxon>Metazoa</taxon>
        <taxon>Chordata</taxon>
        <taxon>Craniata</taxon>
        <taxon>Vertebrata</taxon>
        <taxon>Euteleostomi</taxon>
        <taxon>Actinopterygii</taxon>
        <taxon>Neopterygii</taxon>
        <taxon>Teleostei</taxon>
        <taxon>Neoteleostei</taxon>
        <taxon>Acanthomorphata</taxon>
        <taxon>Eupercaria</taxon>
        <taxon>Sciaenidae</taxon>
        <taxon>Nibea</taxon>
    </lineage>
</organism>